<evidence type="ECO:0000313" key="3">
    <source>
        <dbReference type="Proteomes" id="UP000242222"/>
    </source>
</evidence>
<name>A0A1I4XB54_9GAMM</name>
<dbReference type="AlphaFoldDB" id="A0A1I4XB54"/>
<proteinExistence type="predicted"/>
<reference evidence="3" key="1">
    <citation type="submission" date="2016-10" db="EMBL/GenBank/DDBJ databases">
        <authorList>
            <person name="Varghese N."/>
            <person name="Submissions S."/>
        </authorList>
    </citation>
    <scope>NUCLEOTIDE SEQUENCE [LARGE SCALE GENOMIC DNA]</scope>
    <source>
        <strain evidence="3">N6PO6</strain>
    </source>
</reference>
<evidence type="ECO:0000256" key="1">
    <source>
        <dbReference type="SAM" id="MobiDB-lite"/>
    </source>
</evidence>
<dbReference type="RefSeq" id="WP_177203311.1">
    <property type="nucleotide sequence ID" value="NZ_FOVC01000004.1"/>
</dbReference>
<feature type="region of interest" description="Disordered" evidence="1">
    <location>
        <begin position="22"/>
        <end position="54"/>
    </location>
</feature>
<accession>A0A1I4XB54</accession>
<sequence>MRDKLLIEGRLAVRIASPEMKCDGNRDVRSDTPPQHRTLTSNRASIQGVRDERE</sequence>
<organism evidence="2 3">
    <name type="scientific">Izhakiella capsodis</name>
    <dbReference type="NCBI Taxonomy" id="1367852"/>
    <lineage>
        <taxon>Bacteria</taxon>
        <taxon>Pseudomonadati</taxon>
        <taxon>Pseudomonadota</taxon>
        <taxon>Gammaproteobacteria</taxon>
        <taxon>Enterobacterales</taxon>
        <taxon>Erwiniaceae</taxon>
        <taxon>Izhakiella</taxon>
    </lineage>
</organism>
<gene>
    <name evidence="2" type="ORF">SAMN05216516_10425</name>
</gene>
<dbReference type="EMBL" id="FOVC01000004">
    <property type="protein sequence ID" value="SFN23114.1"/>
    <property type="molecule type" value="Genomic_DNA"/>
</dbReference>
<protein>
    <submittedName>
        <fullName evidence="2">Uncharacterized protein</fullName>
    </submittedName>
</protein>
<dbReference type="Proteomes" id="UP000242222">
    <property type="component" value="Unassembled WGS sequence"/>
</dbReference>
<feature type="compositionally biased region" description="Polar residues" evidence="1">
    <location>
        <begin position="32"/>
        <end position="45"/>
    </location>
</feature>
<evidence type="ECO:0000313" key="2">
    <source>
        <dbReference type="EMBL" id="SFN23114.1"/>
    </source>
</evidence>
<keyword evidence="3" id="KW-1185">Reference proteome</keyword>